<comment type="caution">
    <text evidence="1">The sequence shown here is derived from an EMBL/GenBank/DDBJ whole genome shotgun (WGS) entry which is preliminary data.</text>
</comment>
<evidence type="ECO:0000313" key="1">
    <source>
        <dbReference type="EMBL" id="KAJ4334484.1"/>
    </source>
</evidence>
<sequence length="145" mass="16247">MCNVHGKGEGLRRSYPGPMSQLVERALIPFLIKEAAPFYEVVACVYENLPADSSILRAMIDSNCYQDKIDHDQEGNGEIQMGNKMPHGFLVGVMLKYAQITHKKVRSTLYLCNYHGHASQSERHACVDLRLDVIDDTTSICECGK</sequence>
<keyword evidence="2" id="KW-1185">Reference proteome</keyword>
<reference evidence="1" key="1">
    <citation type="submission" date="2022-10" db="EMBL/GenBank/DDBJ databases">
        <title>Tapping the CABI collections for fungal endophytes: first genome assemblies for Collariella, Neodidymelliopsis, Ascochyta clinopodiicola, Didymella pomorum, Didymosphaeria variabile, Neocosmospora piperis and Neocucurbitaria cava.</title>
        <authorList>
            <person name="Hill R."/>
        </authorList>
    </citation>
    <scope>NUCLEOTIDE SEQUENCE</scope>
    <source>
        <strain evidence="1">IMI 360193</strain>
    </source>
</reference>
<name>A0A9W8WVX7_9PLEO</name>
<dbReference type="Proteomes" id="UP001140562">
    <property type="component" value="Unassembled WGS sequence"/>
</dbReference>
<evidence type="ECO:0000313" key="2">
    <source>
        <dbReference type="Proteomes" id="UP001140562"/>
    </source>
</evidence>
<organism evidence="1 2">
    <name type="scientific">Didymella glomerata</name>
    <dbReference type="NCBI Taxonomy" id="749621"/>
    <lineage>
        <taxon>Eukaryota</taxon>
        <taxon>Fungi</taxon>
        <taxon>Dikarya</taxon>
        <taxon>Ascomycota</taxon>
        <taxon>Pezizomycotina</taxon>
        <taxon>Dothideomycetes</taxon>
        <taxon>Pleosporomycetidae</taxon>
        <taxon>Pleosporales</taxon>
        <taxon>Pleosporineae</taxon>
        <taxon>Didymellaceae</taxon>
        <taxon>Didymella</taxon>
    </lineage>
</organism>
<proteinExistence type="predicted"/>
<gene>
    <name evidence="1" type="ORF">N0V87_006812</name>
</gene>
<accession>A0A9W8WVX7</accession>
<protein>
    <submittedName>
        <fullName evidence="1">Uncharacterized protein</fullName>
    </submittedName>
</protein>
<dbReference type="EMBL" id="JAPEUV010000076">
    <property type="protein sequence ID" value="KAJ4334484.1"/>
    <property type="molecule type" value="Genomic_DNA"/>
</dbReference>
<dbReference type="AlphaFoldDB" id="A0A9W8WVX7"/>
<dbReference type="OrthoDB" id="194443at2759"/>